<dbReference type="AlphaFoldDB" id="A0A8X6G1Y5"/>
<evidence type="ECO:0000313" key="1">
    <source>
        <dbReference type="EMBL" id="GFQ93863.1"/>
    </source>
</evidence>
<proteinExistence type="predicted"/>
<keyword evidence="2" id="KW-1185">Reference proteome</keyword>
<comment type="caution">
    <text evidence="1">The sequence shown here is derived from an EMBL/GenBank/DDBJ whole genome shotgun (WGS) entry which is preliminary data.</text>
</comment>
<gene>
    <name evidence="1" type="ORF">TNCT_315091</name>
</gene>
<name>A0A8X6G1Y5_TRICU</name>
<reference evidence="1" key="1">
    <citation type="submission" date="2020-07" db="EMBL/GenBank/DDBJ databases">
        <title>Multicomponent nature underlies the extraordinary mechanical properties of spider dragline silk.</title>
        <authorList>
            <person name="Kono N."/>
            <person name="Nakamura H."/>
            <person name="Mori M."/>
            <person name="Yoshida Y."/>
            <person name="Ohtoshi R."/>
            <person name="Malay A.D."/>
            <person name="Moran D.A.P."/>
            <person name="Tomita M."/>
            <person name="Numata K."/>
            <person name="Arakawa K."/>
        </authorList>
    </citation>
    <scope>NUCLEOTIDE SEQUENCE</scope>
</reference>
<dbReference type="EMBL" id="BMAO01034076">
    <property type="protein sequence ID" value="GFQ93863.1"/>
    <property type="molecule type" value="Genomic_DNA"/>
</dbReference>
<evidence type="ECO:0000313" key="2">
    <source>
        <dbReference type="Proteomes" id="UP000887116"/>
    </source>
</evidence>
<accession>A0A8X6G1Y5</accession>
<dbReference type="Proteomes" id="UP000887116">
    <property type="component" value="Unassembled WGS sequence"/>
</dbReference>
<organism evidence="1 2">
    <name type="scientific">Trichonephila clavata</name>
    <name type="common">Joro spider</name>
    <name type="synonym">Nephila clavata</name>
    <dbReference type="NCBI Taxonomy" id="2740835"/>
    <lineage>
        <taxon>Eukaryota</taxon>
        <taxon>Metazoa</taxon>
        <taxon>Ecdysozoa</taxon>
        <taxon>Arthropoda</taxon>
        <taxon>Chelicerata</taxon>
        <taxon>Arachnida</taxon>
        <taxon>Araneae</taxon>
        <taxon>Araneomorphae</taxon>
        <taxon>Entelegynae</taxon>
        <taxon>Araneoidea</taxon>
        <taxon>Nephilidae</taxon>
        <taxon>Trichonephila</taxon>
    </lineage>
</organism>
<sequence length="212" mass="24548">MFYQPRDDPDFKKFKACSREHFKILQKNKLVHNDDSNNSSFSSVPCTFGTDHNGYEMKQPKVYDDRSWDDYFADFKKWSEDYYISLRRKNKVPEGIAKDILINDLGGTKSFEMPLANGIVGQHEVQVKEEMFRQPLGSIPEDASMYFPNISSSSSCNRFNGFEVPQLRYYPIINPQYFNQLSPGMNYTVPQMHAPHVLELATSSSNCVFCFL</sequence>
<protein>
    <submittedName>
        <fullName evidence="1">Uncharacterized protein</fullName>
    </submittedName>
</protein>